<evidence type="ECO:0000256" key="1">
    <source>
        <dbReference type="SAM" id="Phobius"/>
    </source>
</evidence>
<accession>B4GU81</accession>
<dbReference type="OrthoDB" id="7867995at2759"/>
<dbReference type="HOGENOM" id="CLU_070911_0_0_1"/>
<keyword evidence="1" id="KW-0472">Membrane</keyword>
<feature type="transmembrane region" description="Helical" evidence="1">
    <location>
        <begin position="21"/>
        <end position="42"/>
    </location>
</feature>
<feature type="transmembrane region" description="Helical" evidence="1">
    <location>
        <begin position="208"/>
        <end position="229"/>
    </location>
</feature>
<feature type="transmembrane region" description="Helical" evidence="1">
    <location>
        <begin position="143"/>
        <end position="165"/>
    </location>
</feature>
<keyword evidence="1" id="KW-1133">Transmembrane helix</keyword>
<feature type="transmembrane region" description="Helical" evidence="1">
    <location>
        <begin position="54"/>
        <end position="73"/>
    </location>
</feature>
<feature type="transmembrane region" description="Helical" evidence="1">
    <location>
        <begin position="85"/>
        <end position="107"/>
    </location>
</feature>
<keyword evidence="3" id="KW-1185">Reference proteome</keyword>
<gene>
    <name evidence="2" type="primary">Dper\GL25039</name>
    <name evidence="2" type="ORF">Dper_GL25039</name>
</gene>
<organism evidence="3">
    <name type="scientific">Drosophila persimilis</name>
    <name type="common">Fruit fly</name>
    <dbReference type="NCBI Taxonomy" id="7234"/>
    <lineage>
        <taxon>Eukaryota</taxon>
        <taxon>Metazoa</taxon>
        <taxon>Ecdysozoa</taxon>
        <taxon>Arthropoda</taxon>
        <taxon>Hexapoda</taxon>
        <taxon>Insecta</taxon>
        <taxon>Pterygota</taxon>
        <taxon>Neoptera</taxon>
        <taxon>Endopterygota</taxon>
        <taxon>Diptera</taxon>
        <taxon>Brachycera</taxon>
        <taxon>Muscomorpha</taxon>
        <taxon>Ephydroidea</taxon>
        <taxon>Drosophilidae</taxon>
        <taxon>Drosophila</taxon>
        <taxon>Sophophora</taxon>
    </lineage>
</organism>
<evidence type="ECO:0000313" key="2">
    <source>
        <dbReference type="EMBL" id="EDW26164.1"/>
    </source>
</evidence>
<dbReference type="eggNOG" id="ENOG502T6V9">
    <property type="taxonomic scope" value="Eukaryota"/>
</dbReference>
<feature type="transmembrane region" description="Helical" evidence="1">
    <location>
        <begin position="171"/>
        <end position="188"/>
    </location>
</feature>
<dbReference type="KEGG" id="dpe:6596962"/>
<reference evidence="2 3" key="1">
    <citation type="journal article" date="2007" name="Nature">
        <title>Evolution of genes and genomes on the Drosophila phylogeny.</title>
        <authorList>
            <consortium name="Drosophila 12 Genomes Consortium"/>
            <person name="Clark A.G."/>
            <person name="Eisen M.B."/>
            <person name="Smith D.R."/>
            <person name="Bergman C.M."/>
            <person name="Oliver B."/>
            <person name="Markow T.A."/>
            <person name="Kaufman T.C."/>
            <person name="Kellis M."/>
            <person name="Gelbart W."/>
            <person name="Iyer V.N."/>
            <person name="Pollard D.A."/>
            <person name="Sackton T.B."/>
            <person name="Larracuente A.M."/>
            <person name="Singh N.D."/>
            <person name="Abad J.P."/>
            <person name="Abt D.N."/>
            <person name="Adryan B."/>
            <person name="Aguade M."/>
            <person name="Akashi H."/>
            <person name="Anderson W.W."/>
            <person name="Aquadro C.F."/>
            <person name="Ardell D.H."/>
            <person name="Arguello R."/>
            <person name="Artieri C.G."/>
            <person name="Barbash D.A."/>
            <person name="Barker D."/>
            <person name="Barsanti P."/>
            <person name="Batterham P."/>
            <person name="Batzoglou S."/>
            <person name="Begun D."/>
            <person name="Bhutkar A."/>
            <person name="Blanco E."/>
            <person name="Bosak S.A."/>
            <person name="Bradley R.K."/>
            <person name="Brand A.D."/>
            <person name="Brent M.R."/>
            <person name="Brooks A.N."/>
            <person name="Brown R.H."/>
            <person name="Butlin R.K."/>
            <person name="Caggese C."/>
            <person name="Calvi B.R."/>
            <person name="Bernardo de Carvalho A."/>
            <person name="Caspi A."/>
            <person name="Castrezana S."/>
            <person name="Celniker S.E."/>
            <person name="Chang J.L."/>
            <person name="Chapple C."/>
            <person name="Chatterji S."/>
            <person name="Chinwalla A."/>
            <person name="Civetta A."/>
            <person name="Clifton S.W."/>
            <person name="Comeron J.M."/>
            <person name="Costello J.C."/>
            <person name="Coyne J.A."/>
            <person name="Daub J."/>
            <person name="David R.G."/>
            <person name="Delcher A.L."/>
            <person name="Delehaunty K."/>
            <person name="Do C.B."/>
            <person name="Ebling H."/>
            <person name="Edwards K."/>
            <person name="Eickbush T."/>
            <person name="Evans J.D."/>
            <person name="Filipski A."/>
            <person name="Findeiss S."/>
            <person name="Freyhult E."/>
            <person name="Fulton L."/>
            <person name="Fulton R."/>
            <person name="Garcia A.C."/>
            <person name="Gardiner A."/>
            <person name="Garfield D.A."/>
            <person name="Garvin B.E."/>
            <person name="Gibson G."/>
            <person name="Gilbert D."/>
            <person name="Gnerre S."/>
            <person name="Godfrey J."/>
            <person name="Good R."/>
            <person name="Gotea V."/>
            <person name="Gravely B."/>
            <person name="Greenberg A.J."/>
            <person name="Griffiths-Jones S."/>
            <person name="Gross S."/>
            <person name="Guigo R."/>
            <person name="Gustafson E.A."/>
            <person name="Haerty W."/>
            <person name="Hahn M.W."/>
            <person name="Halligan D.L."/>
            <person name="Halpern A.L."/>
            <person name="Halter G.M."/>
            <person name="Han M.V."/>
            <person name="Heger A."/>
            <person name="Hillier L."/>
            <person name="Hinrichs A.S."/>
            <person name="Holmes I."/>
            <person name="Hoskins R.A."/>
            <person name="Hubisz M.J."/>
            <person name="Hultmark D."/>
            <person name="Huntley M.A."/>
            <person name="Jaffe D.B."/>
            <person name="Jagadeeshan S."/>
            <person name="Jeck W.R."/>
            <person name="Johnson J."/>
            <person name="Jones C.D."/>
            <person name="Jordan W.C."/>
            <person name="Karpen G.H."/>
            <person name="Kataoka E."/>
            <person name="Keightley P.D."/>
            <person name="Kheradpour P."/>
            <person name="Kirkness E.F."/>
            <person name="Koerich L.B."/>
            <person name="Kristiansen K."/>
            <person name="Kudrna D."/>
            <person name="Kulathinal R.J."/>
            <person name="Kumar S."/>
            <person name="Kwok R."/>
            <person name="Lander E."/>
            <person name="Langley C.H."/>
            <person name="Lapoint R."/>
            <person name="Lazzaro B.P."/>
            <person name="Lee S.J."/>
            <person name="Levesque L."/>
            <person name="Li R."/>
            <person name="Lin C.F."/>
            <person name="Lin M.F."/>
            <person name="Lindblad-Toh K."/>
            <person name="Llopart A."/>
            <person name="Long M."/>
            <person name="Low L."/>
            <person name="Lozovsky E."/>
            <person name="Lu J."/>
            <person name="Luo M."/>
            <person name="Machado C.A."/>
            <person name="Makalowski W."/>
            <person name="Marzo M."/>
            <person name="Matsuda M."/>
            <person name="Matzkin L."/>
            <person name="McAllister B."/>
            <person name="McBride C.S."/>
            <person name="McKernan B."/>
            <person name="McKernan K."/>
            <person name="Mendez-Lago M."/>
            <person name="Minx P."/>
            <person name="Mollenhauer M.U."/>
            <person name="Montooth K."/>
            <person name="Mount S.M."/>
            <person name="Mu X."/>
            <person name="Myers E."/>
            <person name="Negre B."/>
            <person name="Newfeld S."/>
            <person name="Nielsen R."/>
            <person name="Noor M.A."/>
            <person name="O'Grady P."/>
            <person name="Pachter L."/>
            <person name="Papaceit M."/>
            <person name="Parisi M.J."/>
            <person name="Parisi M."/>
            <person name="Parts L."/>
            <person name="Pedersen J.S."/>
            <person name="Pesole G."/>
            <person name="Phillippy A.M."/>
            <person name="Ponting C.P."/>
            <person name="Pop M."/>
            <person name="Porcelli D."/>
            <person name="Powell J.R."/>
            <person name="Prohaska S."/>
            <person name="Pruitt K."/>
            <person name="Puig M."/>
            <person name="Quesneville H."/>
            <person name="Ram K.R."/>
            <person name="Rand D."/>
            <person name="Rasmussen M.D."/>
            <person name="Reed L.K."/>
            <person name="Reenan R."/>
            <person name="Reily A."/>
            <person name="Remington K.A."/>
            <person name="Rieger T.T."/>
            <person name="Ritchie M.G."/>
            <person name="Robin C."/>
            <person name="Rogers Y.H."/>
            <person name="Rohde C."/>
            <person name="Rozas J."/>
            <person name="Rubenfield M.J."/>
            <person name="Ruiz A."/>
            <person name="Russo S."/>
            <person name="Salzberg S.L."/>
            <person name="Sanchez-Gracia A."/>
            <person name="Saranga D.J."/>
            <person name="Sato H."/>
            <person name="Schaeffer S.W."/>
            <person name="Schatz M.C."/>
            <person name="Schlenke T."/>
            <person name="Schwartz R."/>
            <person name="Segarra C."/>
            <person name="Singh R.S."/>
            <person name="Sirot L."/>
            <person name="Sirota M."/>
            <person name="Sisneros N.B."/>
            <person name="Smith C.D."/>
            <person name="Smith T.F."/>
            <person name="Spieth J."/>
            <person name="Stage D.E."/>
            <person name="Stark A."/>
            <person name="Stephan W."/>
            <person name="Strausberg R.L."/>
            <person name="Strempel S."/>
            <person name="Sturgill D."/>
            <person name="Sutton G."/>
            <person name="Sutton G.G."/>
            <person name="Tao W."/>
            <person name="Teichmann S."/>
            <person name="Tobari Y.N."/>
            <person name="Tomimura Y."/>
            <person name="Tsolas J.M."/>
            <person name="Valente V.L."/>
            <person name="Venter E."/>
            <person name="Venter J.C."/>
            <person name="Vicario S."/>
            <person name="Vieira F.G."/>
            <person name="Vilella A.J."/>
            <person name="Villasante A."/>
            <person name="Walenz B."/>
            <person name="Wang J."/>
            <person name="Wasserman M."/>
            <person name="Watts T."/>
            <person name="Wilson D."/>
            <person name="Wilson R.K."/>
            <person name="Wing R.A."/>
            <person name="Wolfner M.F."/>
            <person name="Wong A."/>
            <person name="Wong G.K."/>
            <person name="Wu C.I."/>
            <person name="Wu G."/>
            <person name="Yamamoto D."/>
            <person name="Yang H.P."/>
            <person name="Yang S.P."/>
            <person name="Yorke J.A."/>
            <person name="Yoshida K."/>
            <person name="Zdobnov E."/>
            <person name="Zhang P."/>
            <person name="Zhang Y."/>
            <person name="Zimin A.V."/>
            <person name="Baldwin J."/>
            <person name="Abdouelleil A."/>
            <person name="Abdulkadir J."/>
            <person name="Abebe A."/>
            <person name="Abera B."/>
            <person name="Abreu J."/>
            <person name="Acer S.C."/>
            <person name="Aftuck L."/>
            <person name="Alexander A."/>
            <person name="An P."/>
            <person name="Anderson E."/>
            <person name="Anderson S."/>
            <person name="Arachi H."/>
            <person name="Azer M."/>
            <person name="Bachantsang P."/>
            <person name="Barry A."/>
            <person name="Bayul T."/>
            <person name="Berlin A."/>
            <person name="Bessette D."/>
            <person name="Bloom T."/>
            <person name="Blye J."/>
            <person name="Boguslavskiy L."/>
            <person name="Bonnet C."/>
            <person name="Boukhgalter B."/>
            <person name="Bourzgui I."/>
            <person name="Brown A."/>
            <person name="Cahill P."/>
            <person name="Channer S."/>
            <person name="Cheshatsang Y."/>
            <person name="Chuda L."/>
            <person name="Citroen M."/>
            <person name="Collymore A."/>
            <person name="Cooke P."/>
            <person name="Costello M."/>
            <person name="D'Aco K."/>
            <person name="Daza R."/>
            <person name="De Haan G."/>
            <person name="DeGray S."/>
            <person name="DeMaso C."/>
            <person name="Dhargay N."/>
            <person name="Dooley K."/>
            <person name="Dooley E."/>
            <person name="Doricent M."/>
            <person name="Dorje P."/>
            <person name="Dorjee K."/>
            <person name="Dupes A."/>
            <person name="Elong R."/>
            <person name="Falk J."/>
            <person name="Farina A."/>
            <person name="Faro S."/>
            <person name="Ferguson D."/>
            <person name="Fisher S."/>
            <person name="Foley C.D."/>
            <person name="Franke A."/>
            <person name="Friedrich D."/>
            <person name="Gadbois L."/>
            <person name="Gearin G."/>
            <person name="Gearin C.R."/>
            <person name="Giannoukos G."/>
            <person name="Goode T."/>
            <person name="Graham J."/>
            <person name="Grandbois E."/>
            <person name="Grewal S."/>
            <person name="Gyaltsen K."/>
            <person name="Hafez N."/>
            <person name="Hagos B."/>
            <person name="Hall J."/>
            <person name="Henson C."/>
            <person name="Hollinger A."/>
            <person name="Honan T."/>
            <person name="Huard M.D."/>
            <person name="Hughes L."/>
            <person name="Hurhula B."/>
            <person name="Husby M.E."/>
            <person name="Kamat A."/>
            <person name="Kanga B."/>
            <person name="Kashin S."/>
            <person name="Khazanovich D."/>
            <person name="Kisner P."/>
            <person name="Lance K."/>
            <person name="Lara M."/>
            <person name="Lee W."/>
            <person name="Lennon N."/>
            <person name="Letendre F."/>
            <person name="LeVine R."/>
            <person name="Lipovsky A."/>
            <person name="Liu X."/>
            <person name="Liu J."/>
            <person name="Liu S."/>
            <person name="Lokyitsang T."/>
            <person name="Lokyitsang Y."/>
            <person name="Lubonja R."/>
            <person name="Lui A."/>
            <person name="MacDonald P."/>
            <person name="Magnisalis V."/>
            <person name="Maru K."/>
            <person name="Matthews C."/>
            <person name="McCusker W."/>
            <person name="McDonough S."/>
            <person name="Mehta T."/>
            <person name="Meldrim J."/>
            <person name="Meneus L."/>
            <person name="Mihai O."/>
            <person name="Mihalev A."/>
            <person name="Mihova T."/>
            <person name="Mittelman R."/>
            <person name="Mlenga V."/>
            <person name="Montmayeur A."/>
            <person name="Mulrain L."/>
            <person name="Navidi A."/>
            <person name="Naylor J."/>
            <person name="Negash T."/>
            <person name="Nguyen T."/>
            <person name="Nguyen N."/>
            <person name="Nicol R."/>
            <person name="Norbu C."/>
            <person name="Norbu N."/>
            <person name="Novod N."/>
            <person name="O'Neill B."/>
            <person name="Osman S."/>
            <person name="Markiewicz E."/>
            <person name="Oyono O.L."/>
            <person name="Patti C."/>
            <person name="Phunkhang P."/>
            <person name="Pierre F."/>
            <person name="Priest M."/>
            <person name="Raghuraman S."/>
            <person name="Rege F."/>
            <person name="Reyes R."/>
            <person name="Rise C."/>
            <person name="Rogov P."/>
            <person name="Ross K."/>
            <person name="Ryan E."/>
            <person name="Settipalli S."/>
            <person name="Shea T."/>
            <person name="Sherpa N."/>
            <person name="Shi L."/>
            <person name="Shih D."/>
            <person name="Sparrow T."/>
            <person name="Spaulding J."/>
            <person name="Stalker J."/>
            <person name="Stange-Thomann N."/>
            <person name="Stavropoulos S."/>
            <person name="Stone C."/>
            <person name="Strader C."/>
            <person name="Tesfaye S."/>
            <person name="Thomson T."/>
            <person name="Thoulutsang Y."/>
            <person name="Thoulutsang D."/>
            <person name="Topham K."/>
            <person name="Topping I."/>
            <person name="Tsamla T."/>
            <person name="Vassiliev H."/>
            <person name="Vo A."/>
            <person name="Wangchuk T."/>
            <person name="Wangdi T."/>
            <person name="Weiand M."/>
            <person name="Wilkinson J."/>
            <person name="Wilson A."/>
            <person name="Yadav S."/>
            <person name="Young G."/>
            <person name="Yu Q."/>
            <person name="Zembek L."/>
            <person name="Zhong D."/>
            <person name="Zimmer A."/>
            <person name="Zwirko Z."/>
            <person name="Jaffe D.B."/>
            <person name="Alvarez P."/>
            <person name="Brockman W."/>
            <person name="Butler J."/>
            <person name="Chin C."/>
            <person name="Gnerre S."/>
            <person name="Grabherr M."/>
            <person name="Kleber M."/>
            <person name="Mauceli E."/>
            <person name="MacCallum I."/>
        </authorList>
    </citation>
    <scope>NUCLEOTIDE SEQUENCE [LARGE SCALE GENOMIC DNA]</scope>
    <source>
        <strain evidence="3">MSH-3 / Tucson 14011-0111.49</strain>
    </source>
</reference>
<dbReference type="Proteomes" id="UP000008744">
    <property type="component" value="Unassembled WGS sequence"/>
</dbReference>
<name>B4GU81_DROPE</name>
<sequence length="273" mass="32042">MHASNDLRRYRKSRRKFALKTYLLLGVWLLLALIQWIVFCILTDLRSKLQDLYYVGYVTLVLSVFIFLIFIFFEKLRFVRCLNIFLGFIIVELQIIATFTLITHSWWADVLTFFFVCVLLIVLFLLIGAFLPKKMDLTLDIAVLFILAFIFIIVAVFFLMYQLIISKTLPYSFLVVELAITITILLFVMYHAQTIHGSRFAEMRLKDFILGSLILFHHFLIIFWLTFYYQVNYRPITSDDYIATSSTKQATATEKAGDLSDLFENDNYDNGKL</sequence>
<evidence type="ECO:0000313" key="3">
    <source>
        <dbReference type="Proteomes" id="UP000008744"/>
    </source>
</evidence>
<protein>
    <submittedName>
        <fullName evidence="2">GL25039</fullName>
    </submittedName>
</protein>
<feature type="transmembrane region" description="Helical" evidence="1">
    <location>
        <begin position="113"/>
        <end position="131"/>
    </location>
</feature>
<dbReference type="OMA" id="PQKIGQF"/>
<keyword evidence="1" id="KW-0812">Transmembrane</keyword>
<dbReference type="EMBL" id="CH479191">
    <property type="protein sequence ID" value="EDW26164.1"/>
    <property type="molecule type" value="Genomic_DNA"/>
</dbReference>
<proteinExistence type="predicted"/>
<dbReference type="AlphaFoldDB" id="B4GU81"/>
<dbReference type="PhylomeDB" id="B4GU81"/>